<dbReference type="PANTHER" id="PTHR30337">
    <property type="entry name" value="COMPONENT OF ATP-DEPENDENT DSDNA EXONUCLEASE"/>
    <property type="match status" value="1"/>
</dbReference>
<dbReference type="Proteomes" id="UP000030635">
    <property type="component" value="Chromosome"/>
</dbReference>
<dbReference type="PANTHER" id="PTHR30337:SF7">
    <property type="entry name" value="PHOSPHOESTERASE"/>
    <property type="match status" value="1"/>
</dbReference>
<dbReference type="Gene3D" id="3.60.21.10">
    <property type="match status" value="1"/>
</dbReference>
<protein>
    <submittedName>
        <fullName evidence="3">Calcineurin-like phosphoesterase family protein</fullName>
    </submittedName>
</protein>
<evidence type="ECO:0000259" key="2">
    <source>
        <dbReference type="Pfam" id="PF00149"/>
    </source>
</evidence>
<dbReference type="InterPro" id="IPR029052">
    <property type="entry name" value="Metallo-depent_PP-like"/>
</dbReference>
<dbReference type="eggNOG" id="COG0420">
    <property type="taxonomic scope" value="Bacteria"/>
</dbReference>
<sequence>MKTIKILHCADIHFDTPFKEFTNEYAIKSKEEIKEVFSRIIDICNNEKIQVMLLAGDIFDNYTVSKSTLAFIKESLEKLEITKVFISPGNHDPYNFKSFYKLIDWPENVHVFKENVIERVVLDELNLCVHGCGFTESYINGSMLKNIELYDGYINIGVIHGEIANGISKNEYNPITLNDIENSKLDYLALGHRHKFNGIFKEGKTSYAYSGCPQGRGFDETGEKGVLVGDVSIGHTNLNFIKTCKREYIEKEVDISSLFGYKEVEEKILLDLKDFDIRKDIFKLTLVGSIEANFKINEKILNEKLSSDFYFVKIKDNTNVISNIDEVYNEHSIKGIFINNLNEKMKSANKEEKEIIELALKIGLQSLTSEEVNLDDY</sequence>
<gene>
    <name evidence="3" type="ORF">U729_1687</name>
</gene>
<dbReference type="InterPro" id="IPR050535">
    <property type="entry name" value="DNA_Repair-Maintenance_Comp"/>
</dbReference>
<dbReference type="HOGENOM" id="CLU_026621_0_1_9"/>
<dbReference type="InterPro" id="IPR041796">
    <property type="entry name" value="Mre11_N"/>
</dbReference>
<dbReference type="CDD" id="cd00840">
    <property type="entry name" value="MPP_Mre11_N"/>
    <property type="match status" value="1"/>
</dbReference>
<feature type="domain" description="Calcineurin-like phosphoesterase" evidence="2">
    <location>
        <begin position="4"/>
        <end position="195"/>
    </location>
</feature>
<dbReference type="STRING" id="1561.NPD11_1331"/>
<keyword evidence="1" id="KW-0378">Hydrolase</keyword>
<organism evidence="3 4">
    <name type="scientific">Clostridium baratii str. Sullivan</name>
    <dbReference type="NCBI Taxonomy" id="1415775"/>
    <lineage>
        <taxon>Bacteria</taxon>
        <taxon>Bacillati</taxon>
        <taxon>Bacillota</taxon>
        <taxon>Clostridia</taxon>
        <taxon>Eubacteriales</taxon>
        <taxon>Clostridiaceae</taxon>
        <taxon>Clostridium</taxon>
    </lineage>
</organism>
<evidence type="ECO:0000313" key="4">
    <source>
        <dbReference type="Proteomes" id="UP000030635"/>
    </source>
</evidence>
<dbReference type="RefSeq" id="WP_039313597.1">
    <property type="nucleotide sequence ID" value="NZ_CP006905.1"/>
</dbReference>
<name>A0A0A7FY21_9CLOT</name>
<evidence type="ECO:0000256" key="1">
    <source>
        <dbReference type="ARBA" id="ARBA00022801"/>
    </source>
</evidence>
<dbReference type="EMBL" id="CP006905">
    <property type="protein sequence ID" value="AIY84517.1"/>
    <property type="molecule type" value="Genomic_DNA"/>
</dbReference>
<dbReference type="Pfam" id="PF00149">
    <property type="entry name" value="Metallophos"/>
    <property type="match status" value="1"/>
</dbReference>
<dbReference type="GO" id="GO:0016787">
    <property type="term" value="F:hydrolase activity"/>
    <property type="evidence" value="ECO:0007669"/>
    <property type="project" value="UniProtKB-KW"/>
</dbReference>
<proteinExistence type="predicted"/>
<dbReference type="SUPFAM" id="SSF56300">
    <property type="entry name" value="Metallo-dependent phosphatases"/>
    <property type="match status" value="1"/>
</dbReference>
<keyword evidence="4" id="KW-1185">Reference proteome</keyword>
<dbReference type="InterPro" id="IPR004843">
    <property type="entry name" value="Calcineurin-like_PHP"/>
</dbReference>
<reference evidence="3 4" key="1">
    <citation type="journal article" date="2015" name="Infect. Genet. Evol.">
        <title>Genomic sequences of six botulinum neurotoxin-producing strains representing three clostridial species illustrate the mobility and diversity of botulinum neurotoxin genes.</title>
        <authorList>
            <person name="Smith T.J."/>
            <person name="Hill K.K."/>
            <person name="Xie G."/>
            <person name="Foley B.T."/>
            <person name="Williamson C.H."/>
            <person name="Foster J.T."/>
            <person name="Johnson S.L."/>
            <person name="Chertkov O."/>
            <person name="Teshima H."/>
            <person name="Gibbons H.S."/>
            <person name="Johnsky L.A."/>
            <person name="Karavis M.A."/>
            <person name="Smith L.A."/>
        </authorList>
    </citation>
    <scope>NUCLEOTIDE SEQUENCE [LARGE SCALE GENOMIC DNA]</scope>
    <source>
        <strain evidence="3">Sullivan</strain>
    </source>
</reference>
<evidence type="ECO:0000313" key="3">
    <source>
        <dbReference type="EMBL" id="AIY84517.1"/>
    </source>
</evidence>
<accession>A0A0A7FY21</accession>
<dbReference type="OrthoDB" id="9773856at2"/>
<dbReference type="KEGG" id="cbv:U729_1687"/>
<dbReference type="AlphaFoldDB" id="A0A0A7FY21"/>